<evidence type="ECO:0000313" key="2">
    <source>
        <dbReference type="Proteomes" id="UP000031518"/>
    </source>
</evidence>
<gene>
    <name evidence="1" type="ORF">PYK22_03069</name>
</gene>
<dbReference type="STRING" id="454194.PYK22_03069"/>
<reference evidence="1 2" key="2">
    <citation type="submission" date="2015-01" db="EMBL/GenBank/DDBJ databases">
        <title>Complete genome sequence of Pyrinomonas methylaliphatogenes type strain K22T.</title>
        <authorList>
            <person name="Lee K.C.Y."/>
            <person name="Power J.F."/>
            <person name="Dunfield P.F."/>
            <person name="Morgan X.C."/>
            <person name="Huttenhower C."/>
            <person name="Stott M.B."/>
        </authorList>
    </citation>
    <scope>NUCLEOTIDE SEQUENCE [LARGE SCALE GENOMIC DNA]</scope>
    <source>
        <strain evidence="1 2">K22</strain>
    </source>
</reference>
<dbReference type="OrthoDB" id="264096at2"/>
<accession>A0A0B6X443</accession>
<sequence length="350" mass="38975">MNTEMLDSIVKAILYEGYILYPYRPSALKNRQRWNFGVLYPASYCAMQSGTDAHALQAECLLLGDERTQLGIVVRFLHPLMREVGKIGERGEDCWEIVEALEVDGQIFYTWQEAVERSVHLVLGALGELLGAPRTASFNFPANRRIEFIRDRTDRAVGVLIRRQHAISGGVEVSLERLDAGVFKATARVENRTAFDGAGASRDEALLRSLASAHVIFEVRGGEFISLLDPPAELRAHVAACRNVGVWPVLVGEPGARDLMLASPIILYDYPRVAPESAGDLFDGTEIDELLSLRILTLTDEEKREARAADERARALLERTESLHAGQMLRLHGAIREMRPVEGEEATDKR</sequence>
<name>A0A0B6X443_9BACT</name>
<protein>
    <submittedName>
        <fullName evidence="1">Uncharacterized protein</fullName>
    </submittedName>
</protein>
<dbReference type="RefSeq" id="WP_060635754.1">
    <property type="nucleotide sequence ID" value="NZ_CBXV010000008.1"/>
</dbReference>
<dbReference type="Proteomes" id="UP000031518">
    <property type="component" value="Unassembled WGS sequence"/>
</dbReference>
<keyword evidence="2" id="KW-1185">Reference proteome</keyword>
<reference evidence="1 2" key="1">
    <citation type="submission" date="2013-12" db="EMBL/GenBank/DDBJ databases">
        <authorList>
            <person name="Stott M."/>
        </authorList>
    </citation>
    <scope>NUCLEOTIDE SEQUENCE [LARGE SCALE GENOMIC DNA]</scope>
    <source>
        <strain evidence="1 2">K22</strain>
    </source>
</reference>
<organism evidence="1 2">
    <name type="scientific">Pyrinomonas methylaliphatogenes</name>
    <dbReference type="NCBI Taxonomy" id="454194"/>
    <lineage>
        <taxon>Bacteria</taxon>
        <taxon>Pseudomonadati</taxon>
        <taxon>Acidobacteriota</taxon>
        <taxon>Blastocatellia</taxon>
        <taxon>Blastocatellales</taxon>
        <taxon>Pyrinomonadaceae</taxon>
        <taxon>Pyrinomonas</taxon>
    </lineage>
</organism>
<dbReference type="AlphaFoldDB" id="A0A0B6X443"/>
<dbReference type="EMBL" id="CBXV010000008">
    <property type="protein sequence ID" value="CDM67020.1"/>
    <property type="molecule type" value="Genomic_DNA"/>
</dbReference>
<evidence type="ECO:0000313" key="1">
    <source>
        <dbReference type="EMBL" id="CDM67020.1"/>
    </source>
</evidence>
<proteinExistence type="predicted"/>